<dbReference type="OrthoDB" id="7427399at2"/>
<proteinExistence type="predicted"/>
<accession>A0A6I4TZ10</accession>
<protein>
    <recommendedName>
        <fullName evidence="3">Autotransporter domain-containing protein</fullName>
    </recommendedName>
</protein>
<organism evidence="1 2">
    <name type="scientific">Alteriqipengyuania halimionae</name>
    <dbReference type="NCBI Taxonomy" id="1926630"/>
    <lineage>
        <taxon>Bacteria</taxon>
        <taxon>Pseudomonadati</taxon>
        <taxon>Pseudomonadota</taxon>
        <taxon>Alphaproteobacteria</taxon>
        <taxon>Sphingomonadales</taxon>
        <taxon>Erythrobacteraceae</taxon>
        <taxon>Alteriqipengyuania</taxon>
    </lineage>
</organism>
<reference evidence="1 2" key="1">
    <citation type="submission" date="2019-12" db="EMBL/GenBank/DDBJ databases">
        <title>Genomic-based taxomic classification of the family Erythrobacteraceae.</title>
        <authorList>
            <person name="Xu L."/>
        </authorList>
    </citation>
    <scope>NUCLEOTIDE SEQUENCE [LARGE SCALE GENOMIC DNA]</scope>
    <source>
        <strain evidence="1 2">LMG 29519</strain>
    </source>
</reference>
<gene>
    <name evidence="1" type="ORF">GRI68_01050</name>
</gene>
<dbReference type="Proteomes" id="UP000429229">
    <property type="component" value="Unassembled WGS sequence"/>
</dbReference>
<comment type="caution">
    <text evidence="1">The sequence shown here is derived from an EMBL/GenBank/DDBJ whole genome shotgun (WGS) entry which is preliminary data.</text>
</comment>
<sequence>MSDNALVSTPGRPLIVMATMLALWGSMRVVLWPQETLRVIEDLVPAAFAAGEPEDSDTVSVATLQRAASPADKLAPTANVTQTALSIEAAIQPRQRRAHIERGLHGLLWMEAVTRGDFSYRAPSIATNVGAARIIDRVRTGGTQTDRWSLDAWLFARDGAASFSAAPRSYGRSQAGILLRYRLAPGSRFAPAAYARATASPDGEIPAELAVGAAVRPLATLPIEAQLEMRLRERDGRIEARPAVALVGGLDRTVAGLEVRGYGQAGYVAGADATAFADGKLTLEKVLASGGGFRLAAGGGAWGGAQRDAARVDVGPSASLTLATERVTARIEADYRIRVAGDAAPGSGPALTVSASF</sequence>
<dbReference type="EMBL" id="WTYR01000001">
    <property type="protein sequence ID" value="MXP08766.1"/>
    <property type="molecule type" value="Genomic_DNA"/>
</dbReference>
<evidence type="ECO:0000313" key="2">
    <source>
        <dbReference type="Proteomes" id="UP000429229"/>
    </source>
</evidence>
<evidence type="ECO:0008006" key="3">
    <source>
        <dbReference type="Google" id="ProtNLM"/>
    </source>
</evidence>
<dbReference type="RefSeq" id="WP_160615295.1">
    <property type="nucleotide sequence ID" value="NZ_WTYR01000001.1"/>
</dbReference>
<dbReference type="AlphaFoldDB" id="A0A6I4TZ10"/>
<name>A0A6I4TZ10_9SPHN</name>
<keyword evidence="2" id="KW-1185">Reference proteome</keyword>
<evidence type="ECO:0000313" key="1">
    <source>
        <dbReference type="EMBL" id="MXP08766.1"/>
    </source>
</evidence>